<keyword evidence="3" id="KW-1185">Reference proteome</keyword>
<keyword evidence="1" id="KW-0472">Membrane</keyword>
<dbReference type="Proteomes" id="UP000308760">
    <property type="component" value="Unassembled WGS sequence"/>
</dbReference>
<sequence length="162" mass="17138">MSNHATPEIPPGFSNMPGGGKFVVVLLWIRFGIGICAAIGLGATNSALSDNPGAQELLPDWFGTFVAFSVIQTIIWVILYAVFAVKLTQRSSSARTGTLVLEIVGLALTGLSYALMQGTYSNLAEHGADFTGTYIGSGIGLVLSLIVIGILVSNEMKQWCDR</sequence>
<proteinExistence type="predicted"/>
<feature type="transmembrane region" description="Helical" evidence="1">
    <location>
        <begin position="22"/>
        <end position="41"/>
    </location>
</feature>
<reference evidence="2 3" key="2">
    <citation type="submission" date="2019-05" db="EMBL/GenBank/DDBJ databases">
        <title>Glycomyces buryatensis sp. nov.</title>
        <authorList>
            <person name="Nikitina E."/>
        </authorList>
    </citation>
    <scope>NUCLEOTIDE SEQUENCE [LARGE SCALE GENOMIC DNA]</scope>
    <source>
        <strain evidence="2 3">18</strain>
    </source>
</reference>
<evidence type="ECO:0000313" key="3">
    <source>
        <dbReference type="Proteomes" id="UP000308760"/>
    </source>
</evidence>
<accession>A0A4S8QBL8</accession>
<keyword evidence="1" id="KW-0812">Transmembrane</keyword>
<organism evidence="2 3">
    <name type="scientific">Glycomyces buryatensis</name>
    <dbReference type="NCBI Taxonomy" id="2570927"/>
    <lineage>
        <taxon>Bacteria</taxon>
        <taxon>Bacillati</taxon>
        <taxon>Actinomycetota</taxon>
        <taxon>Actinomycetes</taxon>
        <taxon>Glycomycetales</taxon>
        <taxon>Glycomycetaceae</taxon>
        <taxon>Glycomyces</taxon>
    </lineage>
</organism>
<keyword evidence="1" id="KW-1133">Transmembrane helix</keyword>
<reference evidence="3" key="1">
    <citation type="submission" date="2019-04" db="EMBL/GenBank/DDBJ databases">
        <title>Nocardioides xinjiangensis sp. nov.</title>
        <authorList>
            <person name="Liu S."/>
        </authorList>
    </citation>
    <scope>NUCLEOTIDE SEQUENCE [LARGE SCALE GENOMIC DNA]</scope>
    <source>
        <strain evidence="3">18</strain>
    </source>
</reference>
<dbReference type="AlphaFoldDB" id="A0A4S8QBL8"/>
<protein>
    <submittedName>
        <fullName evidence="2">Uncharacterized protein</fullName>
    </submittedName>
</protein>
<dbReference type="OrthoDB" id="5190271at2"/>
<evidence type="ECO:0000256" key="1">
    <source>
        <dbReference type="SAM" id="Phobius"/>
    </source>
</evidence>
<feature type="transmembrane region" description="Helical" evidence="1">
    <location>
        <begin position="97"/>
        <end position="114"/>
    </location>
</feature>
<feature type="transmembrane region" description="Helical" evidence="1">
    <location>
        <begin position="134"/>
        <end position="152"/>
    </location>
</feature>
<evidence type="ECO:0000313" key="2">
    <source>
        <dbReference type="EMBL" id="THV40931.1"/>
    </source>
</evidence>
<name>A0A4S8QBL8_9ACTN</name>
<dbReference type="RefSeq" id="WP_136535127.1">
    <property type="nucleotide sequence ID" value="NZ_STGY01000054.1"/>
</dbReference>
<gene>
    <name evidence="2" type="ORF">FAB82_13865</name>
</gene>
<dbReference type="EMBL" id="STGY01000054">
    <property type="protein sequence ID" value="THV40931.1"/>
    <property type="molecule type" value="Genomic_DNA"/>
</dbReference>
<feature type="transmembrane region" description="Helical" evidence="1">
    <location>
        <begin position="61"/>
        <end position="85"/>
    </location>
</feature>
<comment type="caution">
    <text evidence="2">The sequence shown here is derived from an EMBL/GenBank/DDBJ whole genome shotgun (WGS) entry which is preliminary data.</text>
</comment>